<evidence type="ECO:0000313" key="2">
    <source>
        <dbReference type="Proteomes" id="UP000054805"/>
    </source>
</evidence>
<dbReference type="EMBL" id="JYDS01003880">
    <property type="protein sequence ID" value="KRY95696.1"/>
    <property type="molecule type" value="Genomic_DNA"/>
</dbReference>
<sequence length="33" mass="3631">MSLIFPPLEEINIYMFPLTPALKRGVLGASPQS</sequence>
<dbReference type="Proteomes" id="UP000054805">
    <property type="component" value="Unassembled WGS sequence"/>
</dbReference>
<reference evidence="1 2" key="1">
    <citation type="submission" date="2015-01" db="EMBL/GenBank/DDBJ databases">
        <title>Evolution of Trichinella species and genotypes.</title>
        <authorList>
            <person name="Korhonen P.K."/>
            <person name="Edoardo P."/>
            <person name="Giuseppe L.R."/>
            <person name="Gasser R.B."/>
        </authorList>
    </citation>
    <scope>NUCLEOTIDE SEQUENCE [LARGE SCALE GENOMIC DNA]</scope>
    <source>
        <strain evidence="1">ISS588</strain>
    </source>
</reference>
<comment type="caution">
    <text evidence="1">The sequence shown here is derived from an EMBL/GenBank/DDBJ whole genome shotgun (WGS) entry which is preliminary data.</text>
</comment>
<evidence type="ECO:0000313" key="1">
    <source>
        <dbReference type="EMBL" id="KRY95696.1"/>
    </source>
</evidence>
<accession>A0A0V1GC17</accession>
<dbReference type="AlphaFoldDB" id="A0A0V1GC17"/>
<organism evidence="1 2">
    <name type="scientific">Trichinella pseudospiralis</name>
    <name type="common">Parasitic roundworm</name>
    <dbReference type="NCBI Taxonomy" id="6337"/>
    <lineage>
        <taxon>Eukaryota</taxon>
        <taxon>Metazoa</taxon>
        <taxon>Ecdysozoa</taxon>
        <taxon>Nematoda</taxon>
        <taxon>Enoplea</taxon>
        <taxon>Dorylaimia</taxon>
        <taxon>Trichinellida</taxon>
        <taxon>Trichinellidae</taxon>
        <taxon>Trichinella</taxon>
    </lineage>
</organism>
<protein>
    <submittedName>
        <fullName evidence="1">Uncharacterized protein</fullName>
    </submittedName>
</protein>
<proteinExistence type="predicted"/>
<keyword evidence="2" id="KW-1185">Reference proteome</keyword>
<name>A0A0V1GC17_TRIPS</name>
<gene>
    <name evidence="1" type="ORF">T4B_15552</name>
</gene>